<dbReference type="InterPro" id="IPR000884">
    <property type="entry name" value="TSP1_rpt"/>
</dbReference>
<feature type="compositionally biased region" description="Basic and acidic residues" evidence="1">
    <location>
        <begin position="538"/>
        <end position="547"/>
    </location>
</feature>
<dbReference type="VEuPathDB" id="ToxoDB:EPH_0032360"/>
<reference evidence="2" key="1">
    <citation type="submission" date="2013-10" db="EMBL/GenBank/DDBJ databases">
        <title>Genomic analysis of the causative agents of coccidiosis in chickens.</title>
        <authorList>
            <person name="Reid A.J."/>
            <person name="Blake D."/>
            <person name="Billington K."/>
            <person name="Browne H."/>
            <person name="Dunn M."/>
            <person name="Hung S."/>
            <person name="Kawahara F."/>
            <person name="Miranda-Saavedra D."/>
            <person name="Mourier T."/>
            <person name="Nagra H."/>
            <person name="Otto T.D."/>
            <person name="Rawlings N."/>
            <person name="Sanchez A."/>
            <person name="Sanders M."/>
            <person name="Subramaniam C."/>
            <person name="Tay Y."/>
            <person name="Dear P."/>
            <person name="Doerig C."/>
            <person name="Gruber A."/>
            <person name="Parkinson J."/>
            <person name="Shirley M."/>
            <person name="Wan K.L."/>
            <person name="Berriman M."/>
            <person name="Tomley F."/>
            <person name="Pain A."/>
        </authorList>
    </citation>
    <scope>NUCLEOTIDE SEQUENCE [LARGE SCALE GENOMIC DNA]</scope>
    <source>
        <strain evidence="2">Houghton</strain>
    </source>
</reference>
<dbReference type="AlphaFoldDB" id="U6G445"/>
<feature type="region of interest" description="Disordered" evidence="1">
    <location>
        <begin position="535"/>
        <end position="565"/>
    </location>
</feature>
<dbReference type="InterPro" id="IPR036383">
    <property type="entry name" value="TSP1_rpt_sf"/>
</dbReference>
<organism evidence="2 3">
    <name type="scientific">Eimeria praecox</name>
    <dbReference type="NCBI Taxonomy" id="51316"/>
    <lineage>
        <taxon>Eukaryota</taxon>
        <taxon>Sar</taxon>
        <taxon>Alveolata</taxon>
        <taxon>Apicomplexa</taxon>
        <taxon>Conoidasida</taxon>
        <taxon>Coccidia</taxon>
        <taxon>Eucoccidiorida</taxon>
        <taxon>Eimeriorina</taxon>
        <taxon>Eimeriidae</taxon>
        <taxon>Eimeria</taxon>
    </lineage>
</organism>
<dbReference type="Gene3D" id="2.20.100.10">
    <property type="entry name" value="Thrombospondin type-1 (TSP1) repeat"/>
    <property type="match status" value="1"/>
</dbReference>
<proteinExistence type="predicted"/>
<evidence type="ECO:0000313" key="3">
    <source>
        <dbReference type="Proteomes" id="UP000018201"/>
    </source>
</evidence>
<dbReference type="PROSITE" id="PS50092">
    <property type="entry name" value="TSP1"/>
    <property type="match status" value="1"/>
</dbReference>
<dbReference type="EMBL" id="HG690165">
    <property type="protein sequence ID" value="CDI74277.1"/>
    <property type="molecule type" value="Genomic_DNA"/>
</dbReference>
<dbReference type="OrthoDB" id="347314at2759"/>
<reference evidence="2" key="2">
    <citation type="submission" date="2013-10" db="EMBL/GenBank/DDBJ databases">
        <authorList>
            <person name="Aslett M."/>
        </authorList>
    </citation>
    <scope>NUCLEOTIDE SEQUENCE [LARGE SCALE GENOMIC DNA]</scope>
    <source>
        <strain evidence="2">Houghton</strain>
    </source>
</reference>
<evidence type="ECO:0000313" key="2">
    <source>
        <dbReference type="EMBL" id="CDI74277.1"/>
    </source>
</evidence>
<accession>U6G445</accession>
<gene>
    <name evidence="2" type="ORF">EPH_0032360</name>
</gene>
<protein>
    <submittedName>
        <fullName evidence="2">Thrombospondin type 1 domain-containing protein, putative</fullName>
    </submittedName>
</protein>
<dbReference type="SMART" id="SM00209">
    <property type="entry name" value="TSP1"/>
    <property type="match status" value="1"/>
</dbReference>
<sequence>MPSESMPISCNLYQTPESGTGSLSLTADLGSVCGDTATSYVLCEDIPEDRQSDSLPVRRPVCERAFSTVEGATEEDDAECRAACEEKTDGECAPIRNVWLCVASSIQGTDADLISKRGSLAPNCSTAESVDSTKASTSYCKYICGNIEWRCRFIMTDNPTLYKDLMQCFDKLKVGTILEFCQVKTTPQTPTAGAANMAASWLLASGTETTVRFAQPIYPTPVVFIGSPSAIAGLPKLAISHVTSDSFRVQTFGVVCGVRPTAASSDIKLVASYLAIPPGQYITKHAPMRLVVGSVDITAAGEFLLRIPFTMDDPSKAVVLLEPQSAVGKSPQAIAASSVFRITESSNDGFRIHFSCVETFSSVTVGYLVAYASGESSSTSPLAASLGGRSLAIFDSRDVDMDDIHFPANLPAFFQPHFFPQLSGEGPDGDEIFSVQWQHKEDGGGWIPAVWASSCSLTEDVLYKVNNTSIRFTGLYISAVSSGICNIKAIPGGSLTDEECTEVCSGIYLLYCSASSHPLFCLEWRMPTNFANDCNSPTEKHPSKDSTGEADVGEGKQPPHPPCSWLSNTEDVVPLVKCRVFDMRAHPSNLAWDSASFTCGCPGLAVPCTEEDATQDLTWLEEMHAEGGLCESAKEPVQPVTKMFLQLDDDACSDNMLHAPSLSFSQRAYPSYPDLPGAGSGPQSFSGTYLCQHVTPYVLCPADAANVEEEEGETSQTVKHLPPSCFVGEWGEWSACDATCLGPFNFPQRHRKRSPIVADVVADDPDCILEEKQACGHSLESCVEVVRQIPTEEEDFVDAGFAEMKAVAPSAIQTSDWSGCDIPCLLAEGHVAHKRRLQLNTATGEFSAITSSDASAVCTTADGVKECKDLYNDTHCSDALPTYGDAASLRNCVDKCQSVEAKCKDLSSQDALKTPFKRCFVNGLFDAGFFLTCKFAAKQDISRPAKCRLAFTRIINPDSQLSFLTDTAAAGTSADSSEGEAFAAPSCACLDEGLEPCTAEDILEDWKGIRETFLAAKGLCSAEDANKPLWSSGDVNERLPDSSVYVAYAGLGRFHCPLPGYKKVTGGLEDFFTFTQFPNPNALNNFCQDGLSYWKDPSNPLFYVAGGKGLILCKEVMPKCEFTEWSEWSACTARYDRIPALKLKLC</sequence>
<keyword evidence="3" id="KW-1185">Reference proteome</keyword>
<dbReference type="SUPFAM" id="SSF82895">
    <property type="entry name" value="TSP-1 type 1 repeat"/>
    <property type="match status" value="1"/>
</dbReference>
<name>U6G445_9EIME</name>
<evidence type="ECO:0000256" key="1">
    <source>
        <dbReference type="SAM" id="MobiDB-lite"/>
    </source>
</evidence>
<dbReference type="Proteomes" id="UP000018201">
    <property type="component" value="Unassembled WGS sequence"/>
</dbReference>